<keyword evidence="3" id="KW-1185">Reference proteome</keyword>
<dbReference type="Gene3D" id="3.10.20.90">
    <property type="entry name" value="Phosphatidylinositol 3-kinase Catalytic Subunit, Chain A, domain 1"/>
    <property type="match status" value="1"/>
</dbReference>
<dbReference type="GO" id="GO:0007165">
    <property type="term" value="P:signal transduction"/>
    <property type="evidence" value="ECO:0007669"/>
    <property type="project" value="InterPro"/>
</dbReference>
<dbReference type="AlphaFoldDB" id="A0A2A2LRE5"/>
<dbReference type="OrthoDB" id="21144at2759"/>
<gene>
    <name evidence="2" type="ORF">WR25_10999</name>
</gene>
<proteinExistence type="predicted"/>
<dbReference type="STRING" id="2018661.A0A2A2LRE5"/>
<dbReference type="SUPFAM" id="SSF54236">
    <property type="entry name" value="Ubiquitin-like"/>
    <property type="match status" value="1"/>
</dbReference>
<accession>A0A2A2LRE5</accession>
<comment type="caution">
    <text evidence="2">The sequence shown here is derived from an EMBL/GenBank/DDBJ whole genome shotgun (WGS) entry which is preliminary data.</text>
</comment>
<dbReference type="InterPro" id="IPR029071">
    <property type="entry name" value="Ubiquitin-like_domsf"/>
</dbReference>
<dbReference type="InterPro" id="IPR000159">
    <property type="entry name" value="RA_dom"/>
</dbReference>
<evidence type="ECO:0000313" key="3">
    <source>
        <dbReference type="Proteomes" id="UP000218231"/>
    </source>
</evidence>
<sequence length="107" mass="11840">MSIRMDKSAREICELASARLRFTQSDKALCLVEVKSNGEKIIFSLTEISISTMLGLSSKLYVVYRDEIDSLPIGEESFSAVDCRLLLIDGVADSAEFALHLPLRQIG</sequence>
<evidence type="ECO:0000313" key="2">
    <source>
        <dbReference type="EMBL" id="PAV88738.1"/>
    </source>
</evidence>
<reference evidence="2 3" key="1">
    <citation type="journal article" date="2017" name="Curr. Biol.">
        <title>Genome architecture and evolution of a unichromosomal asexual nematode.</title>
        <authorList>
            <person name="Fradin H."/>
            <person name="Zegar C."/>
            <person name="Gutwein M."/>
            <person name="Lucas J."/>
            <person name="Kovtun M."/>
            <person name="Corcoran D."/>
            <person name="Baugh L.R."/>
            <person name="Kiontke K."/>
            <person name="Gunsalus K."/>
            <person name="Fitch D.H."/>
            <person name="Piano F."/>
        </authorList>
    </citation>
    <scope>NUCLEOTIDE SEQUENCE [LARGE SCALE GENOMIC DNA]</scope>
    <source>
        <strain evidence="2">PF1309</strain>
    </source>
</reference>
<evidence type="ECO:0000259" key="1">
    <source>
        <dbReference type="PROSITE" id="PS50200"/>
    </source>
</evidence>
<dbReference type="EMBL" id="LIAE01006498">
    <property type="protein sequence ID" value="PAV88738.1"/>
    <property type="molecule type" value="Genomic_DNA"/>
</dbReference>
<name>A0A2A2LRE5_9BILA</name>
<protein>
    <recommendedName>
        <fullName evidence="1">Ras-associating domain-containing protein</fullName>
    </recommendedName>
</protein>
<dbReference type="Proteomes" id="UP000218231">
    <property type="component" value="Unassembled WGS sequence"/>
</dbReference>
<feature type="domain" description="Ras-associating" evidence="1">
    <location>
        <begin position="1"/>
        <end position="67"/>
    </location>
</feature>
<organism evidence="2 3">
    <name type="scientific">Diploscapter pachys</name>
    <dbReference type="NCBI Taxonomy" id="2018661"/>
    <lineage>
        <taxon>Eukaryota</taxon>
        <taxon>Metazoa</taxon>
        <taxon>Ecdysozoa</taxon>
        <taxon>Nematoda</taxon>
        <taxon>Chromadorea</taxon>
        <taxon>Rhabditida</taxon>
        <taxon>Rhabditina</taxon>
        <taxon>Rhabditomorpha</taxon>
        <taxon>Rhabditoidea</taxon>
        <taxon>Rhabditidae</taxon>
        <taxon>Diploscapter</taxon>
    </lineage>
</organism>
<dbReference type="PROSITE" id="PS50200">
    <property type="entry name" value="RA"/>
    <property type="match status" value="1"/>
</dbReference>